<keyword evidence="7" id="KW-0067">ATP-binding</keyword>
<organism evidence="11 12">
    <name type="scientific">Butyrivibrio fibrisolvens</name>
    <dbReference type="NCBI Taxonomy" id="831"/>
    <lineage>
        <taxon>Bacteria</taxon>
        <taxon>Bacillati</taxon>
        <taxon>Bacillota</taxon>
        <taxon>Clostridia</taxon>
        <taxon>Lachnospirales</taxon>
        <taxon>Lachnospiraceae</taxon>
        <taxon>Butyrivibrio</taxon>
    </lineage>
</organism>
<dbReference type="AlphaFoldDB" id="A0A317G0N6"/>
<dbReference type="GO" id="GO:0003983">
    <property type="term" value="F:UTP:glucose-1-phosphate uridylyltransferase activity"/>
    <property type="evidence" value="ECO:0007669"/>
    <property type="project" value="UniProtKB-EC"/>
</dbReference>
<dbReference type="InterPro" id="IPR005771">
    <property type="entry name" value="GalU_uridylyltTrfase_bac/arc"/>
</dbReference>
<keyword evidence="4" id="KW-0548">Nucleotidyltransferase</keyword>
<evidence type="ECO:0000313" key="12">
    <source>
        <dbReference type="Proteomes" id="UP000245488"/>
    </source>
</evidence>
<evidence type="ECO:0000256" key="7">
    <source>
        <dbReference type="ARBA" id="ARBA00022840"/>
    </source>
</evidence>
<dbReference type="RefSeq" id="WP_110072034.1">
    <property type="nucleotide sequence ID" value="NZ_CM009896.1"/>
</dbReference>
<dbReference type="SUPFAM" id="SSF54211">
    <property type="entry name" value="Ribosomal protein S5 domain 2-like"/>
    <property type="match status" value="1"/>
</dbReference>
<dbReference type="PANTHER" id="PTHR43197">
    <property type="entry name" value="UTP--GLUCOSE-1-PHOSPHATE URIDYLYLTRANSFERASE"/>
    <property type="match status" value="1"/>
</dbReference>
<sequence length="617" mass="68630">MNADIVPGHALVTGIEQGIYGVASRADEFSVESEIEQFKGSSFSCPMDMSKLREVARGGGFFSYVAGVASYISEWYHVGGLKLTITKMDLPIKSGLSSSAAICVMVARAFNELYGLKLNTKGIMNIAYLGEQRTPSRCGRLDQACAYGVNPVSMVFDGNELDVDRLTVKKTLYYVFADLMAGKDTVQILADLNRAFPFAHSQEDEHVHEALGSDNEKIIQEAMDYIENGEVEKLGDLMKRAQDLFDEKIAPMSPDQLKSPVLHSVINDEHIKKLTYGVKGVGSQGDGTVQLLARDEETQRKLIDYLTNERKMIAYPLTLRPSKAVTKAVITVAGFGTRMYPVTRGVKKEFCPVVDKDGLVKPAILVLLEELDEVGIEEICLVINREEENYYRDFFMKPLSSAHYDKLPENMKKYEQKIMSIGRKLRFVYQDVQNGFGHAVLQSAEFAGGMPVLLLLGDTIYQSYSDVPCTRQLLDTYEQYGKPMVAVHSVPIEDVSSYGIFSGVWEDNEEKVMNLVAIAEKPTPEYAAEYLTVSGRRDSKACYAAFGAYVIDQSIYDRLQYATDNNITNAKGEVELTDALEYVRDSEGMYAFVPDGESYDIGNAKAYRTTVTSFGKS</sequence>
<dbReference type="SUPFAM" id="SSF53448">
    <property type="entry name" value="Nucleotide-diphospho-sugar transferases"/>
    <property type="match status" value="1"/>
</dbReference>
<evidence type="ECO:0000256" key="4">
    <source>
        <dbReference type="ARBA" id="ARBA00022695"/>
    </source>
</evidence>
<dbReference type="EMBL" id="NXNG01000001">
    <property type="protein sequence ID" value="PWT26153.1"/>
    <property type="molecule type" value="Genomic_DNA"/>
</dbReference>
<dbReference type="InterPro" id="IPR020568">
    <property type="entry name" value="Ribosomal_Su5_D2-typ_SF"/>
</dbReference>
<dbReference type="Gene3D" id="3.30.70.890">
    <property type="entry name" value="GHMP kinase, C-terminal domain"/>
    <property type="match status" value="1"/>
</dbReference>
<dbReference type="PANTHER" id="PTHR43197:SF1">
    <property type="entry name" value="UTP--GLUCOSE-1-PHOSPHATE URIDYLYLTRANSFERASE"/>
    <property type="match status" value="1"/>
</dbReference>
<feature type="domain" description="Nucleotidyl transferase" evidence="10">
    <location>
        <begin position="327"/>
        <end position="609"/>
    </location>
</feature>
<keyword evidence="12" id="KW-1185">Reference proteome</keyword>
<dbReference type="InterPro" id="IPR036554">
    <property type="entry name" value="GHMP_kinase_C_sf"/>
</dbReference>
<keyword evidence="5" id="KW-0547">Nucleotide-binding</keyword>
<dbReference type="Gene3D" id="3.90.550.10">
    <property type="entry name" value="Spore Coat Polysaccharide Biosynthesis Protein SpsA, Chain A"/>
    <property type="match status" value="1"/>
</dbReference>
<keyword evidence="6 11" id="KW-0418">Kinase</keyword>
<dbReference type="InterPro" id="IPR029044">
    <property type="entry name" value="Nucleotide-diphossugar_trans"/>
</dbReference>
<gene>
    <name evidence="11" type="ORF">CPT75_02980</name>
</gene>
<reference evidence="11 12" key="1">
    <citation type="submission" date="2017-09" db="EMBL/GenBank/DDBJ databases">
        <title>High-quality draft genome sequence of Butyrivibrio fibrisolvens INBov1, isolated from cow rumen.</title>
        <authorList>
            <person name="Rodriguez Hernaez J."/>
            <person name="Rivarola M."/>
            <person name="Paniego N."/>
            <person name="Cravero S."/>
            <person name="Ceron Cucchi M."/>
            <person name="Martinez M.C."/>
        </authorList>
    </citation>
    <scope>NUCLEOTIDE SEQUENCE [LARGE SCALE GENOMIC DNA]</scope>
    <source>
        <strain evidence="11 12">INBov1</strain>
    </source>
</reference>
<evidence type="ECO:0000256" key="1">
    <source>
        <dbReference type="ARBA" id="ARBA00006890"/>
    </source>
</evidence>
<dbReference type="Gene3D" id="3.30.230.10">
    <property type="match status" value="1"/>
</dbReference>
<evidence type="ECO:0000256" key="5">
    <source>
        <dbReference type="ARBA" id="ARBA00022741"/>
    </source>
</evidence>
<feature type="domain" description="GHMP kinase N-terminal" evidence="9">
    <location>
        <begin position="64"/>
        <end position="147"/>
    </location>
</feature>
<dbReference type="GO" id="GO:0005524">
    <property type="term" value="F:ATP binding"/>
    <property type="evidence" value="ECO:0007669"/>
    <property type="project" value="UniProtKB-KW"/>
</dbReference>
<dbReference type="Proteomes" id="UP000245488">
    <property type="component" value="Chromosome"/>
</dbReference>
<dbReference type="Pfam" id="PF00288">
    <property type="entry name" value="GHMP_kinases_N"/>
    <property type="match status" value="1"/>
</dbReference>
<comment type="catalytic activity">
    <reaction evidence="8">
        <text>alpha-D-glucose 1-phosphate + UTP + H(+) = UDP-alpha-D-glucose + diphosphate</text>
        <dbReference type="Rhea" id="RHEA:19889"/>
        <dbReference type="ChEBI" id="CHEBI:15378"/>
        <dbReference type="ChEBI" id="CHEBI:33019"/>
        <dbReference type="ChEBI" id="CHEBI:46398"/>
        <dbReference type="ChEBI" id="CHEBI:58601"/>
        <dbReference type="ChEBI" id="CHEBI:58885"/>
        <dbReference type="EC" id="2.7.7.9"/>
    </reaction>
</comment>
<dbReference type="GO" id="GO:0006011">
    <property type="term" value="P:UDP-alpha-D-glucose metabolic process"/>
    <property type="evidence" value="ECO:0007669"/>
    <property type="project" value="InterPro"/>
</dbReference>
<dbReference type="InterPro" id="IPR014721">
    <property type="entry name" value="Ribsml_uS5_D2-typ_fold_subgr"/>
</dbReference>
<evidence type="ECO:0000256" key="8">
    <source>
        <dbReference type="ARBA" id="ARBA00048128"/>
    </source>
</evidence>
<proteinExistence type="inferred from homology"/>
<dbReference type="InterPro" id="IPR005835">
    <property type="entry name" value="NTP_transferase_dom"/>
</dbReference>
<name>A0A317G0N6_BUTFI</name>
<accession>A0A317G0N6</accession>
<evidence type="ECO:0000313" key="11">
    <source>
        <dbReference type="EMBL" id="PWT26153.1"/>
    </source>
</evidence>
<evidence type="ECO:0000256" key="3">
    <source>
        <dbReference type="ARBA" id="ARBA00022679"/>
    </source>
</evidence>
<comment type="caution">
    <text evidence="11">The sequence shown here is derived from an EMBL/GenBank/DDBJ whole genome shotgun (WGS) entry which is preliminary data.</text>
</comment>
<evidence type="ECO:0000256" key="6">
    <source>
        <dbReference type="ARBA" id="ARBA00022777"/>
    </source>
</evidence>
<keyword evidence="3" id="KW-0808">Transferase</keyword>
<evidence type="ECO:0000259" key="9">
    <source>
        <dbReference type="Pfam" id="PF00288"/>
    </source>
</evidence>
<dbReference type="InterPro" id="IPR006204">
    <property type="entry name" value="GHMP_kinase_N_dom"/>
</dbReference>
<comment type="similarity">
    <text evidence="1">Belongs to the UDPGP type 2 family.</text>
</comment>
<dbReference type="GO" id="GO:0016301">
    <property type="term" value="F:kinase activity"/>
    <property type="evidence" value="ECO:0007669"/>
    <property type="project" value="UniProtKB-KW"/>
</dbReference>
<dbReference type="EC" id="2.7.7.9" evidence="2"/>
<protein>
    <recommendedName>
        <fullName evidence="2">UTP--glucose-1-phosphate uridylyltransferase</fullName>
        <ecNumber evidence="2">2.7.7.9</ecNumber>
    </recommendedName>
</protein>
<dbReference type="Pfam" id="PF00483">
    <property type="entry name" value="NTP_transferase"/>
    <property type="match status" value="1"/>
</dbReference>
<evidence type="ECO:0000259" key="10">
    <source>
        <dbReference type="Pfam" id="PF00483"/>
    </source>
</evidence>
<evidence type="ECO:0000256" key="2">
    <source>
        <dbReference type="ARBA" id="ARBA00012415"/>
    </source>
</evidence>